<sequence>MEEGEYARLQKAAQSEHLAVGEFVRRELRRSCAALDAGPADAKLRALNKALQHDFPSADISQMNEEIEAGYRLGLP</sequence>
<evidence type="ECO:0008006" key="3">
    <source>
        <dbReference type="Google" id="ProtNLM"/>
    </source>
</evidence>
<dbReference type="HOGENOM" id="CLU_2479951_0_0_0"/>
<organism evidence="1 2">
    <name type="scientific">Fimbriimonas ginsengisoli Gsoil 348</name>
    <dbReference type="NCBI Taxonomy" id="661478"/>
    <lineage>
        <taxon>Bacteria</taxon>
        <taxon>Bacillati</taxon>
        <taxon>Armatimonadota</taxon>
        <taxon>Fimbriimonadia</taxon>
        <taxon>Fimbriimonadales</taxon>
        <taxon>Fimbriimonadaceae</taxon>
        <taxon>Fimbriimonas</taxon>
    </lineage>
</organism>
<dbReference type="KEGG" id="fgi:OP10G_2293"/>
<keyword evidence="2" id="KW-1185">Reference proteome</keyword>
<evidence type="ECO:0000313" key="2">
    <source>
        <dbReference type="Proteomes" id="UP000027982"/>
    </source>
</evidence>
<reference evidence="1 2" key="1">
    <citation type="journal article" date="2014" name="PLoS ONE">
        <title>The first complete genome sequence of the class fimbriimonadia in the phylum armatimonadetes.</title>
        <authorList>
            <person name="Hu Z.Y."/>
            <person name="Wang Y.Z."/>
            <person name="Im W.T."/>
            <person name="Wang S.Y."/>
            <person name="Zhao G.P."/>
            <person name="Zheng H.J."/>
            <person name="Quan Z.X."/>
        </authorList>
    </citation>
    <scope>NUCLEOTIDE SEQUENCE [LARGE SCALE GENOMIC DNA]</scope>
    <source>
        <strain evidence="1">Gsoil 348</strain>
    </source>
</reference>
<proteinExistence type="predicted"/>
<name>A0A068NQG4_FIMGI</name>
<protein>
    <recommendedName>
        <fullName evidence="3">Antitoxin</fullName>
    </recommendedName>
</protein>
<dbReference type="EMBL" id="CP007139">
    <property type="protein sequence ID" value="AIE85661.1"/>
    <property type="molecule type" value="Genomic_DNA"/>
</dbReference>
<dbReference type="STRING" id="661478.OP10G_2293"/>
<evidence type="ECO:0000313" key="1">
    <source>
        <dbReference type="EMBL" id="AIE85661.1"/>
    </source>
</evidence>
<dbReference type="AlphaFoldDB" id="A0A068NQG4"/>
<dbReference type="Proteomes" id="UP000027982">
    <property type="component" value="Chromosome"/>
</dbReference>
<accession>A0A068NQG4</accession>
<gene>
    <name evidence="1" type="ORF">OP10G_2293</name>
</gene>